<evidence type="ECO:0000256" key="1">
    <source>
        <dbReference type="SAM" id="Phobius"/>
    </source>
</evidence>
<sequence>MENLKRMAPRTNFIALLKTHCLLIACSVSSMSVVTTVPNLLLL</sequence>
<dbReference type="EMBL" id="GBRH01161881">
    <property type="protein sequence ID" value="JAE36015.1"/>
    <property type="molecule type" value="Transcribed_RNA"/>
</dbReference>
<keyword evidence="1" id="KW-0812">Transmembrane</keyword>
<dbReference type="AlphaFoldDB" id="A0A0A9HFQ7"/>
<keyword evidence="1" id="KW-1133">Transmembrane helix</keyword>
<protein>
    <submittedName>
        <fullName evidence="2">XRCC2</fullName>
    </submittedName>
</protein>
<reference evidence="2" key="1">
    <citation type="submission" date="2014-09" db="EMBL/GenBank/DDBJ databases">
        <authorList>
            <person name="Magalhaes I.L.F."/>
            <person name="Oliveira U."/>
            <person name="Santos F.R."/>
            <person name="Vidigal T.H.D.A."/>
            <person name="Brescovit A.D."/>
            <person name="Santos A.J."/>
        </authorList>
    </citation>
    <scope>NUCLEOTIDE SEQUENCE</scope>
    <source>
        <tissue evidence="2">Shoot tissue taken approximately 20 cm above the soil surface</tissue>
    </source>
</reference>
<keyword evidence="1" id="KW-0472">Membrane</keyword>
<evidence type="ECO:0000313" key="2">
    <source>
        <dbReference type="EMBL" id="JAE36015.1"/>
    </source>
</evidence>
<feature type="transmembrane region" description="Helical" evidence="1">
    <location>
        <begin position="21"/>
        <end position="42"/>
    </location>
</feature>
<name>A0A0A9HFQ7_ARUDO</name>
<proteinExistence type="predicted"/>
<accession>A0A0A9HFQ7</accession>
<organism evidence="2">
    <name type="scientific">Arundo donax</name>
    <name type="common">Giant reed</name>
    <name type="synonym">Donax arundinaceus</name>
    <dbReference type="NCBI Taxonomy" id="35708"/>
    <lineage>
        <taxon>Eukaryota</taxon>
        <taxon>Viridiplantae</taxon>
        <taxon>Streptophyta</taxon>
        <taxon>Embryophyta</taxon>
        <taxon>Tracheophyta</taxon>
        <taxon>Spermatophyta</taxon>
        <taxon>Magnoliopsida</taxon>
        <taxon>Liliopsida</taxon>
        <taxon>Poales</taxon>
        <taxon>Poaceae</taxon>
        <taxon>PACMAD clade</taxon>
        <taxon>Arundinoideae</taxon>
        <taxon>Arundineae</taxon>
        <taxon>Arundo</taxon>
    </lineage>
</organism>
<reference evidence="2" key="2">
    <citation type="journal article" date="2015" name="Data Brief">
        <title>Shoot transcriptome of the giant reed, Arundo donax.</title>
        <authorList>
            <person name="Barrero R.A."/>
            <person name="Guerrero F.D."/>
            <person name="Moolhuijzen P."/>
            <person name="Goolsby J.A."/>
            <person name="Tidwell J."/>
            <person name="Bellgard S.E."/>
            <person name="Bellgard M.I."/>
        </authorList>
    </citation>
    <scope>NUCLEOTIDE SEQUENCE</scope>
    <source>
        <tissue evidence="2">Shoot tissue taken approximately 20 cm above the soil surface</tissue>
    </source>
</reference>